<dbReference type="SUPFAM" id="SSF53850">
    <property type="entry name" value="Periplasmic binding protein-like II"/>
    <property type="match status" value="1"/>
</dbReference>
<dbReference type="PROSITE" id="PS51257">
    <property type="entry name" value="PROKAR_LIPOPROTEIN"/>
    <property type="match status" value="1"/>
</dbReference>
<dbReference type="InterPro" id="IPR006059">
    <property type="entry name" value="SBP"/>
</dbReference>
<evidence type="ECO:0000256" key="3">
    <source>
        <dbReference type="ARBA" id="ARBA00022448"/>
    </source>
</evidence>
<reference evidence="6 7" key="1">
    <citation type="submission" date="2020-08" db="EMBL/GenBank/DDBJ databases">
        <title>Sequencing the genomes of 1000 actinobacteria strains.</title>
        <authorList>
            <person name="Klenk H.-P."/>
        </authorList>
    </citation>
    <scope>NUCLEOTIDE SEQUENCE [LARGE SCALE GENOMIC DNA]</scope>
    <source>
        <strain evidence="6 7">DSM 102122</strain>
    </source>
</reference>
<keyword evidence="4 5" id="KW-0732">Signal</keyword>
<feature type="chain" id="PRO_5038667483" evidence="5">
    <location>
        <begin position="25"/>
        <end position="436"/>
    </location>
</feature>
<feature type="signal peptide" evidence="5">
    <location>
        <begin position="1"/>
        <end position="24"/>
    </location>
</feature>
<evidence type="ECO:0000313" key="7">
    <source>
        <dbReference type="Proteomes" id="UP000542813"/>
    </source>
</evidence>
<dbReference type="Pfam" id="PF01547">
    <property type="entry name" value="SBP_bac_1"/>
    <property type="match status" value="1"/>
</dbReference>
<keyword evidence="3" id="KW-0813">Transport</keyword>
<gene>
    <name evidence="6" type="ORF">HD601_005595</name>
</gene>
<keyword evidence="7" id="KW-1185">Reference proteome</keyword>
<evidence type="ECO:0000256" key="2">
    <source>
        <dbReference type="ARBA" id="ARBA00008520"/>
    </source>
</evidence>
<keyword evidence="6" id="KW-0762">Sugar transport</keyword>
<dbReference type="PANTHER" id="PTHR43649:SF31">
    <property type="entry name" value="SN-GLYCEROL-3-PHOSPHATE-BINDING PERIPLASMIC PROTEIN UGPB"/>
    <property type="match status" value="1"/>
</dbReference>
<comment type="caution">
    <text evidence="6">The sequence shown here is derived from an EMBL/GenBank/DDBJ whole genome shotgun (WGS) entry which is preliminary data.</text>
</comment>
<comment type="subcellular location">
    <subcellularLocation>
        <location evidence="1">Cell envelope</location>
    </subcellularLocation>
</comment>
<dbReference type="GO" id="GO:0030313">
    <property type="term" value="C:cell envelope"/>
    <property type="evidence" value="ECO:0007669"/>
    <property type="project" value="UniProtKB-SubCell"/>
</dbReference>
<evidence type="ECO:0000256" key="4">
    <source>
        <dbReference type="ARBA" id="ARBA00022729"/>
    </source>
</evidence>
<evidence type="ECO:0000313" key="6">
    <source>
        <dbReference type="EMBL" id="MBB5791020.1"/>
    </source>
</evidence>
<dbReference type="AlphaFoldDB" id="A0A7W9LP62"/>
<accession>A0A7W9LP62</accession>
<evidence type="ECO:0000256" key="5">
    <source>
        <dbReference type="SAM" id="SignalP"/>
    </source>
</evidence>
<organism evidence="6 7">
    <name type="scientific">Jiangella mangrovi</name>
    <dbReference type="NCBI Taxonomy" id="1524084"/>
    <lineage>
        <taxon>Bacteria</taxon>
        <taxon>Bacillati</taxon>
        <taxon>Actinomycetota</taxon>
        <taxon>Actinomycetes</taxon>
        <taxon>Jiangellales</taxon>
        <taxon>Jiangellaceae</taxon>
        <taxon>Jiangella</taxon>
    </lineage>
</organism>
<evidence type="ECO:0000256" key="1">
    <source>
        <dbReference type="ARBA" id="ARBA00004196"/>
    </source>
</evidence>
<dbReference type="RefSeq" id="WP_184827471.1">
    <property type="nucleotide sequence ID" value="NZ_JACHMM010000001.1"/>
</dbReference>
<proteinExistence type="inferred from homology"/>
<dbReference type="InterPro" id="IPR050490">
    <property type="entry name" value="Bact_solute-bd_prot1"/>
</dbReference>
<dbReference type="Gene3D" id="3.40.190.10">
    <property type="entry name" value="Periplasmic binding protein-like II"/>
    <property type="match status" value="1"/>
</dbReference>
<protein>
    <submittedName>
        <fullName evidence="6">Multiple sugar transport system substrate-binding protein</fullName>
    </submittedName>
</protein>
<dbReference type="Proteomes" id="UP000542813">
    <property type="component" value="Unassembled WGS sequence"/>
</dbReference>
<dbReference type="CDD" id="cd13585">
    <property type="entry name" value="PBP2_TMBP_like"/>
    <property type="match status" value="1"/>
</dbReference>
<dbReference type="PANTHER" id="PTHR43649">
    <property type="entry name" value="ARABINOSE-BINDING PROTEIN-RELATED"/>
    <property type="match status" value="1"/>
</dbReference>
<name>A0A7W9LP62_9ACTN</name>
<comment type="similarity">
    <text evidence="2">Belongs to the bacterial solute-binding protein 1 family.</text>
</comment>
<dbReference type="EMBL" id="JACHMM010000001">
    <property type="protein sequence ID" value="MBB5791020.1"/>
    <property type="molecule type" value="Genomic_DNA"/>
</dbReference>
<sequence length="436" mass="46256">MRTIRWTRATAAAAAVALTLTACGGGDDETGADAGPVELRMVTWTPNEAHLAILNEIADEFVAAHPDEVSSVAIETTPTGENYRTVVTTQISGGDAPDVGWLSEVDARDFIALDGLVDLGPTVHEDEGYAFDDLTPSAMELWSDGDSVYGIPFSTSPAGVFYNADMFAAAGLPAPDEMLADGTWTWENLAAAAKAISDSQQVAGFYIGPYLNFDQNWQFLSHVSYAYGGAPWDEDGTECTFDDAGNVEAFTLLHDMIYTDGSYPTPGEVVDFAAGNAAMVDTFISMANTLESAPFEWGLVPLPSGPETSDGRTAVIGQSAVVAFAEGDHPDLAAEFVAFMTNEENSRKLSEFFPSIRTPLIDVDTLAAANPVLTPEQLQSVVVDGITHGRLAPTHTNMGDIQTEGRIGLETLWQPGADVQAALTGVCDRIGPLLSE</sequence>